<dbReference type="AlphaFoldDB" id="A0AAQ3MVP5"/>
<gene>
    <name evidence="7" type="ORF">V8G54_030181</name>
</gene>
<dbReference type="GO" id="GO:0016251">
    <property type="term" value="F:RNA polymerase II general transcription initiation factor activity"/>
    <property type="evidence" value="ECO:0007669"/>
    <property type="project" value="InterPro"/>
</dbReference>
<dbReference type="SUPFAM" id="SSF47113">
    <property type="entry name" value="Histone-fold"/>
    <property type="match status" value="1"/>
</dbReference>
<evidence type="ECO:0000256" key="4">
    <source>
        <dbReference type="ARBA" id="ARBA00023163"/>
    </source>
</evidence>
<dbReference type="GO" id="GO:0003713">
    <property type="term" value="F:transcription coactivator activity"/>
    <property type="evidence" value="ECO:0007669"/>
    <property type="project" value="TreeGrafter"/>
</dbReference>
<dbReference type="FunFam" id="1.10.20.10:FF:000046">
    <property type="entry name" value="transcription initiation factor TFIID subunit 6"/>
    <property type="match status" value="1"/>
</dbReference>
<evidence type="ECO:0000313" key="7">
    <source>
        <dbReference type="EMBL" id="WVY98030.1"/>
    </source>
</evidence>
<evidence type="ECO:0000256" key="2">
    <source>
        <dbReference type="ARBA" id="ARBA00007688"/>
    </source>
</evidence>
<dbReference type="Pfam" id="PF02969">
    <property type="entry name" value="TAF"/>
    <property type="match status" value="2"/>
</dbReference>
<dbReference type="GO" id="GO:0051123">
    <property type="term" value="P:RNA polymerase II preinitiation complex assembly"/>
    <property type="evidence" value="ECO:0007669"/>
    <property type="project" value="TreeGrafter"/>
</dbReference>
<dbReference type="InterPro" id="IPR011442">
    <property type="entry name" value="TAF6_C"/>
</dbReference>
<dbReference type="GO" id="GO:0000124">
    <property type="term" value="C:SAGA complex"/>
    <property type="evidence" value="ECO:0007669"/>
    <property type="project" value="InterPro"/>
</dbReference>
<dbReference type="CDD" id="cd22931">
    <property type="entry name" value="HFD_TAF6"/>
    <property type="match status" value="1"/>
</dbReference>
<keyword evidence="8" id="KW-1185">Reference proteome</keyword>
<dbReference type="InterPro" id="IPR009072">
    <property type="entry name" value="Histone-fold"/>
</dbReference>
<dbReference type="Gene3D" id="1.25.40.770">
    <property type="entry name" value="TAF6, C-terminal HEAT repeat domain"/>
    <property type="match status" value="1"/>
</dbReference>
<dbReference type="Gene3D" id="1.10.20.10">
    <property type="entry name" value="Histone, subunit A"/>
    <property type="match status" value="1"/>
</dbReference>
<protein>
    <recommendedName>
        <fullName evidence="6">TATA box binding protein associated factor (TAF) histone-like fold domain-containing protein</fullName>
    </recommendedName>
</protein>
<dbReference type="InterPro" id="IPR037796">
    <property type="entry name" value="TAF6"/>
</dbReference>
<dbReference type="CDD" id="cd08050">
    <property type="entry name" value="TAF6C"/>
    <property type="match status" value="1"/>
</dbReference>
<proteinExistence type="inferred from homology"/>
<dbReference type="PANTHER" id="PTHR10221">
    <property type="entry name" value="TRANSCRIPTION INITIATION FACTOR TFIID SUBUNIT 6"/>
    <property type="match status" value="1"/>
</dbReference>
<dbReference type="Pfam" id="PF07571">
    <property type="entry name" value="TAF6_C"/>
    <property type="match status" value="1"/>
</dbReference>
<accession>A0AAQ3MVP5</accession>
<dbReference type="GO" id="GO:0005669">
    <property type="term" value="C:transcription factor TFIID complex"/>
    <property type="evidence" value="ECO:0007669"/>
    <property type="project" value="InterPro"/>
</dbReference>
<dbReference type="InterPro" id="IPR004823">
    <property type="entry name" value="TAF_TATA-bd_Histone-like_dom"/>
</dbReference>
<reference evidence="7 8" key="1">
    <citation type="journal article" date="2023" name="Life. Sci Alliance">
        <title>Evolutionary insights into 3D genome organization and epigenetic landscape of Vigna mungo.</title>
        <authorList>
            <person name="Junaid A."/>
            <person name="Singh B."/>
            <person name="Bhatia S."/>
        </authorList>
    </citation>
    <scope>NUCLEOTIDE SEQUENCE [LARGE SCALE GENOMIC DNA]</scope>
    <source>
        <strain evidence="7">Urdbean</strain>
    </source>
</reference>
<keyword evidence="3" id="KW-0805">Transcription regulation</keyword>
<dbReference type="Proteomes" id="UP001374535">
    <property type="component" value="Chromosome 9"/>
</dbReference>
<dbReference type="GO" id="GO:0046695">
    <property type="term" value="C:SLIK (SAGA-like) complex"/>
    <property type="evidence" value="ECO:0007669"/>
    <property type="project" value="InterPro"/>
</dbReference>
<dbReference type="EMBL" id="CP144692">
    <property type="protein sequence ID" value="WVY98030.1"/>
    <property type="molecule type" value="Genomic_DNA"/>
</dbReference>
<evidence type="ECO:0000256" key="1">
    <source>
        <dbReference type="ARBA" id="ARBA00004123"/>
    </source>
</evidence>
<dbReference type="InterPro" id="IPR046344">
    <property type="entry name" value="TAF6_C_sf"/>
</dbReference>
<dbReference type="GO" id="GO:0046982">
    <property type="term" value="F:protein heterodimerization activity"/>
    <property type="evidence" value="ECO:0007669"/>
    <property type="project" value="InterPro"/>
</dbReference>
<keyword evidence="4" id="KW-0804">Transcription</keyword>
<organism evidence="7 8">
    <name type="scientific">Vigna mungo</name>
    <name type="common">Black gram</name>
    <name type="synonym">Phaseolus mungo</name>
    <dbReference type="NCBI Taxonomy" id="3915"/>
    <lineage>
        <taxon>Eukaryota</taxon>
        <taxon>Viridiplantae</taxon>
        <taxon>Streptophyta</taxon>
        <taxon>Embryophyta</taxon>
        <taxon>Tracheophyta</taxon>
        <taxon>Spermatophyta</taxon>
        <taxon>Magnoliopsida</taxon>
        <taxon>eudicotyledons</taxon>
        <taxon>Gunneridae</taxon>
        <taxon>Pentapetalae</taxon>
        <taxon>rosids</taxon>
        <taxon>fabids</taxon>
        <taxon>Fabales</taxon>
        <taxon>Fabaceae</taxon>
        <taxon>Papilionoideae</taxon>
        <taxon>50 kb inversion clade</taxon>
        <taxon>NPAAA clade</taxon>
        <taxon>indigoferoid/millettioid clade</taxon>
        <taxon>Phaseoleae</taxon>
        <taxon>Vigna</taxon>
    </lineage>
</organism>
<evidence type="ECO:0000256" key="3">
    <source>
        <dbReference type="ARBA" id="ARBA00023015"/>
    </source>
</evidence>
<keyword evidence="5" id="KW-0539">Nucleus</keyword>
<dbReference type="SMART" id="SM00803">
    <property type="entry name" value="TAF"/>
    <property type="match status" value="1"/>
</dbReference>
<comment type="similarity">
    <text evidence="2">Belongs to the TAF6 family.</text>
</comment>
<comment type="subcellular location">
    <subcellularLocation>
        <location evidence="1">Nucleus</location>
    </subcellularLocation>
</comment>
<evidence type="ECO:0000259" key="6">
    <source>
        <dbReference type="SMART" id="SM00803"/>
    </source>
</evidence>
<dbReference type="PANTHER" id="PTHR10221:SF13">
    <property type="entry name" value="TRANSCRIPTION INITIATION FACTOR TFIID SUBUNIT 6"/>
    <property type="match status" value="1"/>
</dbReference>
<evidence type="ECO:0000256" key="5">
    <source>
        <dbReference type="ARBA" id="ARBA00023242"/>
    </source>
</evidence>
<evidence type="ECO:0000313" key="8">
    <source>
        <dbReference type="Proteomes" id="UP001374535"/>
    </source>
</evidence>
<sequence>MSIVPKETIEVIAQSIGINSLSPDVALAVAPDVEYRMRQIMQVYSALSLLQLSTLFLGVFRSVEAIKCMRHSKRTILTADDVDVALNLKNVIEASLPKAPFDTAVTCHWLAIEGVQPAIPENAPIEVISAPSDTKKHELKDDDLPVDIKLPMYFDKVAELTLSESDSTLFKEALVSLATDSGLHPLVPYFTCFIADEVSRGLNNFPLLFALMRVVSSLLLNPHIHIEPSLHQLMPSVVTCLVAKRLGSRFGHVYSNLQYRLTKTLLNAFLDPKKAMTQHYGAIQGLGALVPNVVFRLLLLPNLETYMRLLEPEMLLEKQKNEMKRHEAWRVYGALLRAAGQCIYDRLKMFPTFSTPSPSAVWKTNAKVLTSSSREYFPCFPLKILVTSS</sequence>
<name>A0AAQ3MVP5_VIGMU</name>
<feature type="domain" description="TATA box binding protein associated factor (TAF) histone-like fold" evidence="6">
    <location>
        <begin position="2"/>
        <end position="89"/>
    </location>
</feature>